<keyword evidence="4 7" id="KW-0238">DNA-binding</keyword>
<organism evidence="7 8">
    <name type="scientific">Rubrimonas cliftonensis</name>
    <dbReference type="NCBI Taxonomy" id="89524"/>
    <lineage>
        <taxon>Bacteria</taxon>
        <taxon>Pseudomonadati</taxon>
        <taxon>Pseudomonadota</taxon>
        <taxon>Alphaproteobacteria</taxon>
        <taxon>Rhodobacterales</taxon>
        <taxon>Paracoccaceae</taxon>
        <taxon>Rubrimonas</taxon>
    </lineage>
</organism>
<dbReference type="InterPro" id="IPR037150">
    <property type="entry name" value="H-NS_C_dom_sf"/>
</dbReference>
<feature type="domain" description="DNA-binding protein H-NS-like C-terminal" evidence="6">
    <location>
        <begin position="60"/>
        <end position="105"/>
    </location>
</feature>
<evidence type="ECO:0000313" key="8">
    <source>
        <dbReference type="Proteomes" id="UP000198703"/>
    </source>
</evidence>
<evidence type="ECO:0000256" key="4">
    <source>
        <dbReference type="ARBA" id="ARBA00023125"/>
    </source>
</evidence>
<name>A0A1H4G010_9RHOB</name>
<reference evidence="7 8" key="1">
    <citation type="submission" date="2016-10" db="EMBL/GenBank/DDBJ databases">
        <authorList>
            <person name="de Groot N.N."/>
        </authorList>
    </citation>
    <scope>NUCLEOTIDE SEQUENCE [LARGE SCALE GENOMIC DNA]</scope>
    <source>
        <strain evidence="7 8">DSM 15345</strain>
    </source>
</reference>
<dbReference type="STRING" id="89524.SAMN05444370_1332"/>
<dbReference type="InterPro" id="IPR027444">
    <property type="entry name" value="H-NS_C_dom"/>
</dbReference>
<comment type="subcellular location">
    <subcellularLocation>
        <location evidence="1">Cytoplasm</location>
        <location evidence="1">Nucleoid</location>
    </subcellularLocation>
</comment>
<dbReference type="GO" id="GO:0032993">
    <property type="term" value="C:protein-DNA complex"/>
    <property type="evidence" value="ECO:0007669"/>
    <property type="project" value="TreeGrafter"/>
</dbReference>
<keyword evidence="3" id="KW-0963">Cytoplasm</keyword>
<dbReference type="SMART" id="SM00528">
    <property type="entry name" value="HNS"/>
    <property type="match status" value="1"/>
</dbReference>
<evidence type="ECO:0000256" key="1">
    <source>
        <dbReference type="ARBA" id="ARBA00004453"/>
    </source>
</evidence>
<feature type="region of interest" description="Disordered" evidence="5">
    <location>
        <begin position="57"/>
        <end position="84"/>
    </location>
</feature>
<accession>A0A1H4G010</accession>
<proteinExistence type="inferred from homology"/>
<dbReference type="GO" id="GO:0001217">
    <property type="term" value="F:DNA-binding transcription repressor activity"/>
    <property type="evidence" value="ECO:0007669"/>
    <property type="project" value="TreeGrafter"/>
</dbReference>
<dbReference type="PANTHER" id="PTHR38097">
    <property type="match status" value="1"/>
</dbReference>
<dbReference type="PANTHER" id="PTHR38097:SF2">
    <property type="entry name" value="DNA-BINDING PROTEIN STPA"/>
    <property type="match status" value="1"/>
</dbReference>
<protein>
    <submittedName>
        <fullName evidence="7">DNA-binding protein H-NS</fullName>
    </submittedName>
</protein>
<dbReference type="SUPFAM" id="SSF81273">
    <property type="entry name" value="H-NS histone-like proteins"/>
    <property type="match status" value="1"/>
</dbReference>
<keyword evidence="8" id="KW-1185">Reference proteome</keyword>
<evidence type="ECO:0000313" key="7">
    <source>
        <dbReference type="EMBL" id="SEB02943.1"/>
    </source>
</evidence>
<dbReference type="Proteomes" id="UP000198703">
    <property type="component" value="Unassembled WGS sequence"/>
</dbReference>
<evidence type="ECO:0000256" key="3">
    <source>
        <dbReference type="ARBA" id="ARBA00022490"/>
    </source>
</evidence>
<dbReference type="AlphaFoldDB" id="A0A1H4G010"/>
<gene>
    <name evidence="7" type="ORF">SAMN05444370_1332</name>
</gene>
<comment type="similarity">
    <text evidence="2">Belongs to the histone-like protein H-NS family.</text>
</comment>
<dbReference type="Pfam" id="PF00816">
    <property type="entry name" value="Histone_HNS"/>
    <property type="match status" value="1"/>
</dbReference>
<dbReference type="RefSeq" id="WP_093256471.1">
    <property type="nucleotide sequence ID" value="NZ_FNQM01000033.1"/>
</dbReference>
<dbReference type="GO" id="GO:0009295">
    <property type="term" value="C:nucleoid"/>
    <property type="evidence" value="ECO:0007669"/>
    <property type="project" value="UniProtKB-SubCell"/>
</dbReference>
<dbReference type="Gene3D" id="4.10.430.10">
    <property type="entry name" value="Histone-like protein H-NS, C-terminal domain"/>
    <property type="match status" value="1"/>
</dbReference>
<evidence type="ECO:0000259" key="6">
    <source>
        <dbReference type="SMART" id="SM00528"/>
    </source>
</evidence>
<feature type="compositionally biased region" description="Basic and acidic residues" evidence="5">
    <location>
        <begin position="64"/>
        <end position="75"/>
    </location>
</feature>
<dbReference type="GO" id="GO:0003681">
    <property type="term" value="F:bent DNA binding"/>
    <property type="evidence" value="ECO:0007669"/>
    <property type="project" value="TreeGrafter"/>
</dbReference>
<sequence>MIDVDLSALSLADLKKLETDVAKYIATFEERQKAEARAAAEAIAKKFGFALSDLIQGNAPKKKPTPEAKYRHPERPAVTWSGRGRKPGWISEGLAAGKTLEDFAI</sequence>
<dbReference type="EMBL" id="FNQM01000033">
    <property type="protein sequence ID" value="SEB02943.1"/>
    <property type="molecule type" value="Genomic_DNA"/>
</dbReference>
<dbReference type="GO" id="GO:0000976">
    <property type="term" value="F:transcription cis-regulatory region binding"/>
    <property type="evidence" value="ECO:0007669"/>
    <property type="project" value="TreeGrafter"/>
</dbReference>
<evidence type="ECO:0000256" key="2">
    <source>
        <dbReference type="ARBA" id="ARBA00010610"/>
    </source>
</evidence>
<evidence type="ECO:0000256" key="5">
    <source>
        <dbReference type="SAM" id="MobiDB-lite"/>
    </source>
</evidence>
<dbReference type="GO" id="GO:0003680">
    <property type="term" value="F:minor groove of adenine-thymine-rich DNA binding"/>
    <property type="evidence" value="ECO:0007669"/>
    <property type="project" value="TreeGrafter"/>
</dbReference>
<dbReference type="OrthoDB" id="5297879at2"/>
<dbReference type="GO" id="GO:0005829">
    <property type="term" value="C:cytosol"/>
    <property type="evidence" value="ECO:0007669"/>
    <property type="project" value="TreeGrafter"/>
</dbReference>